<evidence type="ECO:0000259" key="2">
    <source>
        <dbReference type="Pfam" id="PF09835"/>
    </source>
</evidence>
<feature type="transmembrane region" description="Helical" evidence="1">
    <location>
        <begin position="61"/>
        <end position="80"/>
    </location>
</feature>
<dbReference type="RefSeq" id="WP_071390296.1">
    <property type="nucleotide sequence ID" value="NZ_MLQS01000019.1"/>
</dbReference>
<comment type="caution">
    <text evidence="3">The sequence shown here is derived from an EMBL/GenBank/DDBJ whole genome shotgun (WGS) entry which is preliminary data.</text>
</comment>
<feature type="transmembrane region" description="Helical" evidence="1">
    <location>
        <begin position="26"/>
        <end position="49"/>
    </location>
</feature>
<dbReference type="Pfam" id="PF09835">
    <property type="entry name" value="DUF2062"/>
    <property type="match status" value="1"/>
</dbReference>
<keyword evidence="4" id="KW-1185">Reference proteome</keyword>
<protein>
    <recommendedName>
        <fullName evidence="2">DUF2062 domain-containing protein</fullName>
    </recommendedName>
</protein>
<feature type="transmembrane region" description="Helical" evidence="1">
    <location>
        <begin position="125"/>
        <end position="148"/>
    </location>
</feature>
<organism evidence="3 4">
    <name type="scientific">Anaerobacillus alkalidiazotrophicus</name>
    <dbReference type="NCBI Taxonomy" id="472963"/>
    <lineage>
        <taxon>Bacteria</taxon>
        <taxon>Bacillati</taxon>
        <taxon>Bacillota</taxon>
        <taxon>Bacilli</taxon>
        <taxon>Bacillales</taxon>
        <taxon>Bacillaceae</taxon>
        <taxon>Anaerobacillus</taxon>
    </lineage>
</organism>
<reference evidence="3 4" key="1">
    <citation type="submission" date="2016-10" db="EMBL/GenBank/DDBJ databases">
        <title>Draft genome sequences of four alkaliphilic bacteria belonging to the Anaerobacillus genus.</title>
        <authorList>
            <person name="Bassil N.M."/>
            <person name="Lloyd J.R."/>
        </authorList>
    </citation>
    <scope>NUCLEOTIDE SEQUENCE [LARGE SCALE GENOMIC DNA]</scope>
    <source>
        <strain evidence="3 4">DSM 22531</strain>
    </source>
</reference>
<dbReference type="Proteomes" id="UP000180057">
    <property type="component" value="Unassembled WGS sequence"/>
</dbReference>
<keyword evidence="1" id="KW-1133">Transmembrane helix</keyword>
<proteinExistence type="predicted"/>
<dbReference type="OrthoDB" id="2081705at2"/>
<dbReference type="AlphaFoldDB" id="A0A1S2M415"/>
<keyword evidence="1" id="KW-0472">Membrane</keyword>
<feature type="domain" description="DUF2062" evidence="2">
    <location>
        <begin position="6"/>
        <end position="154"/>
    </location>
</feature>
<accession>A0A1S2M415</accession>
<dbReference type="InterPro" id="IPR018639">
    <property type="entry name" value="DUF2062"/>
</dbReference>
<evidence type="ECO:0000313" key="3">
    <source>
        <dbReference type="EMBL" id="OIJ19250.1"/>
    </source>
</evidence>
<name>A0A1S2M415_9BACI</name>
<gene>
    <name evidence="3" type="ORF">BKP45_13915</name>
</gene>
<evidence type="ECO:0000313" key="4">
    <source>
        <dbReference type="Proteomes" id="UP000180057"/>
    </source>
</evidence>
<evidence type="ECO:0000256" key="1">
    <source>
        <dbReference type="SAM" id="Phobius"/>
    </source>
</evidence>
<keyword evidence="1" id="KW-0812">Transmembrane</keyword>
<dbReference type="EMBL" id="MLQS01000019">
    <property type="protein sequence ID" value="OIJ19250.1"/>
    <property type="molecule type" value="Genomic_DNA"/>
</dbReference>
<sequence>MLNKQLRKLKYLCLRLLRINDRAHSIAGGFSIGFLINFVPSCGFGPFLSTIGPKLVKGNPVAGLIGCLAFIWAFPLFFYLNIIVGESLIPIQFENNIEIIIEEIEVGPVEPEEVLEAGLKIGKTFIVGMFVNMIIFGIILYFFIYYIIKKYRRALLRLVHKKWRLKKGYS</sequence>